<dbReference type="Proteomes" id="UP000516160">
    <property type="component" value="Chromosome"/>
</dbReference>
<evidence type="ECO:0000256" key="8">
    <source>
        <dbReference type="SAM" id="Phobius"/>
    </source>
</evidence>
<dbReference type="GO" id="GO:0005886">
    <property type="term" value="C:plasma membrane"/>
    <property type="evidence" value="ECO:0007669"/>
    <property type="project" value="UniProtKB-SubCell"/>
</dbReference>
<dbReference type="AlphaFoldDB" id="A0A7G9W7M5"/>
<dbReference type="GO" id="GO:1903785">
    <property type="term" value="P:L-valine transmembrane transport"/>
    <property type="evidence" value="ECO:0007669"/>
    <property type="project" value="TreeGrafter"/>
</dbReference>
<evidence type="ECO:0000256" key="2">
    <source>
        <dbReference type="ARBA" id="ARBA00010735"/>
    </source>
</evidence>
<name>A0A7G9W7M5_ALKCA</name>
<dbReference type="PANTHER" id="PTHR34979">
    <property type="entry name" value="INNER MEMBRANE PROTEIN YGAZ"/>
    <property type="match status" value="1"/>
</dbReference>
<proteinExistence type="inferred from homology"/>
<keyword evidence="10" id="KW-1185">Reference proteome</keyword>
<evidence type="ECO:0000313" key="10">
    <source>
        <dbReference type="Proteomes" id="UP000516160"/>
    </source>
</evidence>
<dbReference type="Pfam" id="PF03591">
    <property type="entry name" value="AzlC"/>
    <property type="match status" value="1"/>
</dbReference>
<evidence type="ECO:0000256" key="7">
    <source>
        <dbReference type="ARBA" id="ARBA00023136"/>
    </source>
</evidence>
<feature type="transmembrane region" description="Helical" evidence="8">
    <location>
        <begin position="12"/>
        <end position="30"/>
    </location>
</feature>
<feature type="transmembrane region" description="Helical" evidence="8">
    <location>
        <begin position="37"/>
        <end position="60"/>
    </location>
</feature>
<accession>A0A7G9W7M5</accession>
<evidence type="ECO:0000256" key="6">
    <source>
        <dbReference type="ARBA" id="ARBA00022989"/>
    </source>
</evidence>
<keyword evidence="7 8" id="KW-0472">Membrane</keyword>
<comment type="similarity">
    <text evidence="2">Belongs to the AzlC family.</text>
</comment>
<feature type="transmembrane region" description="Helical" evidence="8">
    <location>
        <begin position="159"/>
        <end position="176"/>
    </location>
</feature>
<evidence type="ECO:0000313" key="9">
    <source>
        <dbReference type="EMBL" id="QNO14687.1"/>
    </source>
</evidence>
<dbReference type="InterPro" id="IPR011606">
    <property type="entry name" value="Brnchd-chn_aa_trnsp_permease"/>
</dbReference>
<feature type="transmembrane region" description="Helical" evidence="8">
    <location>
        <begin position="183"/>
        <end position="199"/>
    </location>
</feature>
<protein>
    <submittedName>
        <fullName evidence="9">AzlC family ABC transporter permease</fullName>
    </submittedName>
</protein>
<sequence>MKKEIKAAIPVTLPVMMGYVSVGTAFGLLFEQTGYNFLWAFLMSSIVYAGAMQFIAIQLFTAGVGFVEMAIVTLFVNLRHMFYGLSFIKFFNGMGRRKTYMIFSLTDETYSLLGNVKIPEGLDKRKFFFTIAIMNQLYWITGTMIGSLAGTMINFNTEGLDFAMTALFVVIFIDQWRSYKTHLPAIIGTICTGLALWVFGPEQIILPAMASITLALVMFRKQIEGSQKEEEKDA</sequence>
<evidence type="ECO:0000256" key="3">
    <source>
        <dbReference type="ARBA" id="ARBA00022448"/>
    </source>
</evidence>
<keyword evidence="4" id="KW-1003">Cell membrane</keyword>
<gene>
    <name evidence="9" type="ORF">HYG86_07750</name>
</gene>
<feature type="transmembrane region" description="Helical" evidence="8">
    <location>
        <begin position="66"/>
        <end position="88"/>
    </location>
</feature>
<evidence type="ECO:0000256" key="5">
    <source>
        <dbReference type="ARBA" id="ARBA00022692"/>
    </source>
</evidence>
<comment type="subcellular location">
    <subcellularLocation>
        <location evidence="1">Cell membrane</location>
        <topology evidence="1">Multi-pass membrane protein</topology>
    </subcellularLocation>
</comment>
<dbReference type="RefSeq" id="WP_213168587.1">
    <property type="nucleotide sequence ID" value="NZ_CP058559.1"/>
</dbReference>
<evidence type="ECO:0000256" key="4">
    <source>
        <dbReference type="ARBA" id="ARBA00022475"/>
    </source>
</evidence>
<reference evidence="9 10" key="1">
    <citation type="submission" date="2020-07" db="EMBL/GenBank/DDBJ databases">
        <title>Alkalicella. sp. LB2 genome.</title>
        <authorList>
            <person name="Postec A."/>
            <person name="Quemeneur M."/>
        </authorList>
    </citation>
    <scope>NUCLEOTIDE SEQUENCE [LARGE SCALE GENOMIC DNA]</scope>
    <source>
        <strain evidence="9 10">LB2</strain>
    </source>
</reference>
<keyword evidence="6 8" id="KW-1133">Transmembrane helix</keyword>
<organism evidence="9 10">
    <name type="scientific">Alkalicella caledoniensis</name>
    <dbReference type="NCBI Taxonomy" id="2731377"/>
    <lineage>
        <taxon>Bacteria</taxon>
        <taxon>Bacillati</taxon>
        <taxon>Bacillota</taxon>
        <taxon>Clostridia</taxon>
        <taxon>Eubacteriales</taxon>
        <taxon>Proteinivoracaceae</taxon>
        <taxon>Alkalicella</taxon>
    </lineage>
</organism>
<dbReference type="KEGG" id="acae:HYG86_07750"/>
<keyword evidence="5 8" id="KW-0812">Transmembrane</keyword>
<dbReference type="PANTHER" id="PTHR34979:SF1">
    <property type="entry name" value="INNER MEMBRANE PROTEIN YGAZ"/>
    <property type="match status" value="1"/>
</dbReference>
<dbReference type="EMBL" id="CP058559">
    <property type="protein sequence ID" value="QNO14687.1"/>
    <property type="molecule type" value="Genomic_DNA"/>
</dbReference>
<feature type="transmembrane region" description="Helical" evidence="8">
    <location>
        <begin position="127"/>
        <end position="153"/>
    </location>
</feature>
<evidence type="ECO:0000256" key="1">
    <source>
        <dbReference type="ARBA" id="ARBA00004651"/>
    </source>
</evidence>
<keyword evidence="3" id="KW-0813">Transport</keyword>